<keyword evidence="2" id="KW-1185">Reference proteome</keyword>
<dbReference type="Proteomes" id="UP001151760">
    <property type="component" value="Unassembled WGS sequence"/>
</dbReference>
<dbReference type="EMBL" id="BQNB010014836">
    <property type="protein sequence ID" value="GJT32962.1"/>
    <property type="molecule type" value="Genomic_DNA"/>
</dbReference>
<gene>
    <name evidence="1" type="ORF">Tco_0923381</name>
</gene>
<organism evidence="1 2">
    <name type="scientific">Tanacetum coccineum</name>
    <dbReference type="NCBI Taxonomy" id="301880"/>
    <lineage>
        <taxon>Eukaryota</taxon>
        <taxon>Viridiplantae</taxon>
        <taxon>Streptophyta</taxon>
        <taxon>Embryophyta</taxon>
        <taxon>Tracheophyta</taxon>
        <taxon>Spermatophyta</taxon>
        <taxon>Magnoliopsida</taxon>
        <taxon>eudicotyledons</taxon>
        <taxon>Gunneridae</taxon>
        <taxon>Pentapetalae</taxon>
        <taxon>asterids</taxon>
        <taxon>campanulids</taxon>
        <taxon>Asterales</taxon>
        <taxon>Asteraceae</taxon>
        <taxon>Asteroideae</taxon>
        <taxon>Anthemideae</taxon>
        <taxon>Anthemidinae</taxon>
        <taxon>Tanacetum</taxon>
    </lineage>
</organism>
<reference evidence="1" key="1">
    <citation type="journal article" date="2022" name="Int. J. Mol. Sci.">
        <title>Draft Genome of Tanacetum Coccineum: Genomic Comparison of Closely Related Tanacetum-Family Plants.</title>
        <authorList>
            <person name="Yamashiro T."/>
            <person name="Shiraishi A."/>
            <person name="Nakayama K."/>
            <person name="Satake H."/>
        </authorList>
    </citation>
    <scope>NUCLEOTIDE SEQUENCE</scope>
</reference>
<sequence>MLVTAVGWWRCRWLRGGSGSEVVLMMVTTVVGRMLWCRRGGVQRWGWCCSGMEMVETKVRVAVVVWRGGGEGQCMAWWCGGHGGKEDEMVRRSRWDGGGGCTVMVAVVAMVGGEEGAWRRVV</sequence>
<reference evidence="1" key="2">
    <citation type="submission" date="2022-01" db="EMBL/GenBank/DDBJ databases">
        <authorList>
            <person name="Yamashiro T."/>
            <person name="Shiraishi A."/>
            <person name="Satake H."/>
            <person name="Nakayama K."/>
        </authorList>
    </citation>
    <scope>NUCLEOTIDE SEQUENCE</scope>
</reference>
<evidence type="ECO:0000313" key="1">
    <source>
        <dbReference type="EMBL" id="GJT32962.1"/>
    </source>
</evidence>
<comment type="caution">
    <text evidence="1">The sequence shown here is derived from an EMBL/GenBank/DDBJ whole genome shotgun (WGS) entry which is preliminary data.</text>
</comment>
<name>A0ABQ5D2D0_9ASTR</name>
<evidence type="ECO:0000313" key="2">
    <source>
        <dbReference type="Proteomes" id="UP001151760"/>
    </source>
</evidence>
<proteinExistence type="predicted"/>
<accession>A0ABQ5D2D0</accession>
<protein>
    <submittedName>
        <fullName evidence="1">Uncharacterized protein</fullName>
    </submittedName>
</protein>